<proteinExistence type="predicted"/>
<name>A0ABR4K6A9_9EURO</name>
<dbReference type="EMBL" id="JBFXLU010000053">
    <property type="protein sequence ID" value="KAL2847846.1"/>
    <property type="molecule type" value="Genomic_DNA"/>
</dbReference>
<evidence type="ECO:0000313" key="2">
    <source>
        <dbReference type="Proteomes" id="UP001610446"/>
    </source>
</evidence>
<comment type="caution">
    <text evidence="1">The sequence shown here is derived from an EMBL/GenBank/DDBJ whole genome shotgun (WGS) entry which is preliminary data.</text>
</comment>
<dbReference type="Proteomes" id="UP001610446">
    <property type="component" value="Unassembled WGS sequence"/>
</dbReference>
<gene>
    <name evidence="1" type="ORF">BJY01DRAFT_163862</name>
</gene>
<keyword evidence="2" id="KW-1185">Reference proteome</keyword>
<evidence type="ECO:0008006" key="3">
    <source>
        <dbReference type="Google" id="ProtNLM"/>
    </source>
</evidence>
<protein>
    <recommendedName>
        <fullName evidence="3">NlpC/p60-like transpeptidase-domain-containing protein</fullName>
    </recommendedName>
</protein>
<evidence type="ECO:0000313" key="1">
    <source>
        <dbReference type="EMBL" id="KAL2847846.1"/>
    </source>
</evidence>
<reference evidence="1 2" key="1">
    <citation type="submission" date="2024-07" db="EMBL/GenBank/DDBJ databases">
        <title>Section-level genome sequencing and comparative genomics of Aspergillus sections Usti and Cavernicolus.</title>
        <authorList>
            <consortium name="Lawrence Berkeley National Laboratory"/>
            <person name="Nybo J.L."/>
            <person name="Vesth T.C."/>
            <person name="Theobald S."/>
            <person name="Frisvad J.C."/>
            <person name="Larsen T.O."/>
            <person name="Kjaerboelling I."/>
            <person name="Rothschild-Mancinelli K."/>
            <person name="Lyhne E.K."/>
            <person name="Kogle M.E."/>
            <person name="Barry K."/>
            <person name="Clum A."/>
            <person name="Na H."/>
            <person name="Ledsgaard L."/>
            <person name="Lin J."/>
            <person name="Lipzen A."/>
            <person name="Kuo A."/>
            <person name="Riley R."/>
            <person name="Mondo S."/>
            <person name="Labutti K."/>
            <person name="Haridas S."/>
            <person name="Pangalinan J."/>
            <person name="Salamov A.A."/>
            <person name="Simmons B.A."/>
            <person name="Magnuson J.K."/>
            <person name="Chen J."/>
            <person name="Drula E."/>
            <person name="Henrissat B."/>
            <person name="Wiebenga A."/>
            <person name="Lubbers R.J."/>
            <person name="Gomes A.C."/>
            <person name="Makela M.R."/>
            <person name="Stajich J."/>
            <person name="Grigoriev I.V."/>
            <person name="Mortensen U.H."/>
            <person name="De Vries R.P."/>
            <person name="Baker S.E."/>
            <person name="Andersen M.R."/>
        </authorList>
    </citation>
    <scope>NUCLEOTIDE SEQUENCE [LARGE SCALE GENOMIC DNA]</scope>
    <source>
        <strain evidence="1 2">CBS 123904</strain>
    </source>
</reference>
<sequence>MPMLSYTGSGPYCYAHSLYMILQALSPDPRSIPSSGFIECLTTMPFGKLFINLETGPVSFFSNPYTDPDEGLRMAIDTLGWTCTEHRGGDNADAALSALRDALGDGGGPVLAGPLNMGRLTYFPGHKELDGADHFVVVLRIDDDDDDDEGATTILLHDPAGYPAVLIPKEDFIEAWRAEGVEYNQQPFVFRSHFRPGVTDIIPRAEMIERTIDILRGQIKNNVMVVPDSLGGASALQRTREAVENGIPSVVNELAPFTFPLAARRYLDARDFLVEGGLKDAAGIMERQALLSGRAQYPAMQGDWKAVALILEVFVELEGWLTNFLKAL</sequence>
<accession>A0ABR4K6A9</accession>
<organism evidence="1 2">
    <name type="scientific">Aspergillus pseudoustus</name>
    <dbReference type="NCBI Taxonomy" id="1810923"/>
    <lineage>
        <taxon>Eukaryota</taxon>
        <taxon>Fungi</taxon>
        <taxon>Dikarya</taxon>
        <taxon>Ascomycota</taxon>
        <taxon>Pezizomycotina</taxon>
        <taxon>Eurotiomycetes</taxon>
        <taxon>Eurotiomycetidae</taxon>
        <taxon>Eurotiales</taxon>
        <taxon>Aspergillaceae</taxon>
        <taxon>Aspergillus</taxon>
        <taxon>Aspergillus subgen. Nidulantes</taxon>
    </lineage>
</organism>